<protein>
    <submittedName>
        <fullName evidence="1">DUF1501 domain-containing protein</fullName>
    </submittedName>
</protein>
<dbReference type="Proteomes" id="UP000886687">
    <property type="component" value="Unassembled WGS sequence"/>
</dbReference>
<evidence type="ECO:0000313" key="1">
    <source>
        <dbReference type="EMBL" id="MCG7939704.1"/>
    </source>
</evidence>
<gene>
    <name evidence="1" type="ORF">JAZ04_12740</name>
</gene>
<dbReference type="AlphaFoldDB" id="A0A9E4K7B4"/>
<evidence type="ECO:0000313" key="2">
    <source>
        <dbReference type="Proteomes" id="UP000886687"/>
    </source>
</evidence>
<dbReference type="PROSITE" id="PS51318">
    <property type="entry name" value="TAT"/>
    <property type="match status" value="1"/>
</dbReference>
<sequence length="543" mass="58438">MASNSQSKGFTRRELLKASLLSAAAVCLGPAISRRAHAAWGELPSDIWAAGISGYKILELHCFGGMAPFESFYYRDVAGSRTRGFDTEVGALNWNPMCNNTPSGLETHAFSTDSNGKSVHLGPFAKPLWNNQNIRRRMRVVVQRHDLLPHEAAIPYVATGSRLGRPNQAPPGAAIQHRLGELDMEADNGRVLPHSYALLPETNFTGGALFTLVQQIQSLVGAHPGSSKSMVLKIGNAFGDFITQLNRNNLGATKESVNTLIDQFRAQYRDKLRWQPDNFVTRSTAFSDYDAAASRLMNADTLESLLSGAPQTINPQDFCAREGASPFTTADNGTRAALEFAAYLLTRPANEAASSVFVLDSGIARTGLPYDVHSIFNAADTGTNLWNLLDSLVSVIRDPNNPTPEDANKIDLSETLVVINTDFGRTPFKSSGNIPTPGSNGRDHYPECYTKVLIGGPIPLEISDGVANRVVGSITDGADETVMSDVPYNATDTKAALLMAGGVNPFAGENFALGSLTPDLVVPSADPHHSTMENLRQVFFGVS</sequence>
<dbReference type="Pfam" id="PF07394">
    <property type="entry name" value="DUF1501"/>
    <property type="match status" value="1"/>
</dbReference>
<comment type="caution">
    <text evidence="1">The sequence shown here is derived from an EMBL/GenBank/DDBJ whole genome shotgun (WGS) entry which is preliminary data.</text>
</comment>
<dbReference type="InterPro" id="IPR006311">
    <property type="entry name" value="TAT_signal"/>
</dbReference>
<organism evidence="1 2">
    <name type="scientific">Candidatus Thiodiazotropha lotti</name>
    <dbReference type="NCBI Taxonomy" id="2792787"/>
    <lineage>
        <taxon>Bacteria</taxon>
        <taxon>Pseudomonadati</taxon>
        <taxon>Pseudomonadota</taxon>
        <taxon>Gammaproteobacteria</taxon>
        <taxon>Chromatiales</taxon>
        <taxon>Sedimenticolaceae</taxon>
        <taxon>Candidatus Thiodiazotropha</taxon>
    </lineage>
</organism>
<accession>A0A9E4K7B4</accession>
<dbReference type="InterPro" id="IPR010869">
    <property type="entry name" value="DUF1501"/>
</dbReference>
<proteinExistence type="predicted"/>
<dbReference type="EMBL" id="JAEPDI010000009">
    <property type="protein sequence ID" value="MCG7939704.1"/>
    <property type="molecule type" value="Genomic_DNA"/>
</dbReference>
<reference evidence="1" key="1">
    <citation type="journal article" date="2021" name="Proc. Natl. Acad. Sci. U.S.A.">
        <title>Global biogeography of chemosynthetic symbionts reveals both localized and globally distributed symbiont groups. .</title>
        <authorList>
            <person name="Osvatic J.T."/>
            <person name="Wilkins L.G.E."/>
            <person name="Leibrecht L."/>
            <person name="Leray M."/>
            <person name="Zauner S."/>
            <person name="Polzin J."/>
            <person name="Camacho Y."/>
            <person name="Gros O."/>
            <person name="van Gils J.A."/>
            <person name="Eisen J.A."/>
            <person name="Petersen J.M."/>
            <person name="Yuen B."/>
        </authorList>
    </citation>
    <scope>NUCLEOTIDE SEQUENCE</scope>
    <source>
        <strain evidence="1">MAGL173</strain>
    </source>
</reference>
<name>A0A9E4K7B4_9GAMM</name>